<keyword evidence="2" id="KW-1133">Transmembrane helix</keyword>
<evidence type="ECO:0000313" key="4">
    <source>
        <dbReference type="Proteomes" id="UP001219605"/>
    </source>
</evidence>
<reference evidence="3 4" key="1">
    <citation type="submission" date="2023-02" db="EMBL/GenBank/DDBJ databases">
        <authorList>
            <person name="Mo P."/>
        </authorList>
    </citation>
    <scope>NUCLEOTIDE SEQUENCE [LARGE SCALE GENOMIC DNA]</scope>
    <source>
        <strain evidence="3 4">HUAS 3</strain>
    </source>
</reference>
<feature type="transmembrane region" description="Helical" evidence="2">
    <location>
        <begin position="183"/>
        <end position="206"/>
    </location>
</feature>
<name>A0ABY7ZV31_9ACTN</name>
<dbReference type="RefSeq" id="WP_275033791.1">
    <property type="nucleotide sequence ID" value="NZ_CP118615.1"/>
</dbReference>
<gene>
    <name evidence="3" type="ORF">PVK37_11215</name>
</gene>
<evidence type="ECO:0000256" key="1">
    <source>
        <dbReference type="SAM" id="MobiDB-lite"/>
    </source>
</evidence>
<feature type="region of interest" description="Disordered" evidence="1">
    <location>
        <begin position="1"/>
        <end position="26"/>
    </location>
</feature>
<dbReference type="Proteomes" id="UP001219605">
    <property type="component" value="Chromosome"/>
</dbReference>
<sequence length="553" mass="59856">MTDTPRSALPAAPTPPPTPAPPAASSATRHLCAGAYLDDEFHRASLNQVYHQDRRLVAPSYGFDLVAVLGHCLRARRLAVVRDATTLGVLVLTACVSPLAAVFVFGTLITLYLVTSTVRLIQDTMRELRRGRSASAGLILGRTLLVLFRFVVATVLFMFLAILTTTVAAATSFGAATSLTSLGLHPATLLTILLIVLAPPVAASLWRQSRLDEFTPGRMPSPPARSPRFDDIRRQEHGNTVVFSGYRPFVGAGFLWKNWGFAQRLVRAASPLKGLVPEGEREFATAPFTAAELVDHLRAELTALTTEPEAERQIPGLTVADRVYLAGTETSQLIPYTPPDQVAEIVRNPTAPARHYLVCQVVSWRGELVTTVHVHVAVQGKSLYVEFTSTALPPCDDRFRVVDQVGGTGREAYLRAAVRGLLDAPSTIGRAPFNLLRAGVDAVLNSTWTTADRPVRPGYDYGAKVSVRELGMAPDTRNHVQTQEIDKYQRIIERRLLAAVLDFLDSRGVDTAEYRQRALTVLNAGAVVTGGSLTVHGDLTSTQNNTVQSGGGD</sequence>
<feature type="transmembrane region" description="Helical" evidence="2">
    <location>
        <begin position="87"/>
        <end position="114"/>
    </location>
</feature>
<evidence type="ECO:0000256" key="2">
    <source>
        <dbReference type="SAM" id="Phobius"/>
    </source>
</evidence>
<keyword evidence="4" id="KW-1185">Reference proteome</keyword>
<keyword evidence="2" id="KW-0812">Transmembrane</keyword>
<proteinExistence type="predicted"/>
<feature type="transmembrane region" description="Helical" evidence="2">
    <location>
        <begin position="135"/>
        <end position="163"/>
    </location>
</feature>
<evidence type="ECO:0000313" key="3">
    <source>
        <dbReference type="EMBL" id="WDZ86917.1"/>
    </source>
</evidence>
<protein>
    <submittedName>
        <fullName evidence="3">Uncharacterized protein</fullName>
    </submittedName>
</protein>
<keyword evidence="2" id="KW-0472">Membrane</keyword>
<dbReference type="EMBL" id="CP118615">
    <property type="protein sequence ID" value="WDZ86917.1"/>
    <property type="molecule type" value="Genomic_DNA"/>
</dbReference>
<feature type="compositionally biased region" description="Pro residues" evidence="1">
    <location>
        <begin position="12"/>
        <end position="22"/>
    </location>
</feature>
<organism evidence="3 4">
    <name type="scientific">Micromonospora cathayae</name>
    <dbReference type="NCBI Taxonomy" id="3028804"/>
    <lineage>
        <taxon>Bacteria</taxon>
        <taxon>Bacillati</taxon>
        <taxon>Actinomycetota</taxon>
        <taxon>Actinomycetes</taxon>
        <taxon>Micromonosporales</taxon>
        <taxon>Micromonosporaceae</taxon>
        <taxon>Micromonospora</taxon>
    </lineage>
</organism>
<accession>A0ABY7ZV31</accession>
<feature type="compositionally biased region" description="Low complexity" evidence="1">
    <location>
        <begin position="1"/>
        <end position="11"/>
    </location>
</feature>